<keyword evidence="2" id="KW-1003">Cell membrane</keyword>
<accession>A0A838CQR8</accession>
<evidence type="ECO:0000256" key="4">
    <source>
        <dbReference type="ARBA" id="ARBA00022989"/>
    </source>
</evidence>
<feature type="transmembrane region" description="Helical" evidence="6">
    <location>
        <begin position="86"/>
        <end position="107"/>
    </location>
</feature>
<feature type="transmembrane region" description="Helical" evidence="6">
    <location>
        <begin position="28"/>
        <end position="47"/>
    </location>
</feature>
<evidence type="ECO:0000256" key="5">
    <source>
        <dbReference type="ARBA" id="ARBA00023136"/>
    </source>
</evidence>
<comment type="subcellular location">
    <subcellularLocation>
        <location evidence="1">Cell membrane</location>
        <topology evidence="1">Multi-pass membrane protein</topology>
    </subcellularLocation>
</comment>
<dbReference type="EMBL" id="JACEFG010000001">
    <property type="protein sequence ID" value="MBA2174301.1"/>
    <property type="molecule type" value="Genomic_DNA"/>
</dbReference>
<dbReference type="InterPro" id="IPR005171">
    <property type="entry name" value="Cyt_c_oxidase_su4_prok"/>
</dbReference>
<keyword evidence="4 6" id="KW-1133">Transmembrane helix</keyword>
<evidence type="ECO:0000256" key="1">
    <source>
        <dbReference type="ARBA" id="ARBA00004651"/>
    </source>
</evidence>
<evidence type="ECO:0000256" key="6">
    <source>
        <dbReference type="SAM" id="Phobius"/>
    </source>
</evidence>
<evidence type="ECO:0000313" key="8">
    <source>
        <dbReference type="Proteomes" id="UP000571017"/>
    </source>
</evidence>
<dbReference type="InterPro" id="IPR014257">
    <property type="entry name" value="Cyt_c_oxidase_su4_bacillaceae"/>
</dbReference>
<comment type="caution">
    <text evidence="7">The sequence shown here is derived from an EMBL/GenBank/DDBJ whole genome shotgun (WGS) entry which is preliminary data.</text>
</comment>
<proteinExistence type="predicted"/>
<feature type="transmembrane region" description="Helical" evidence="6">
    <location>
        <begin position="53"/>
        <end position="74"/>
    </location>
</feature>
<dbReference type="RefSeq" id="WP_181471307.1">
    <property type="nucleotide sequence ID" value="NZ_JACEFG010000001.1"/>
</dbReference>
<evidence type="ECO:0000313" key="7">
    <source>
        <dbReference type="EMBL" id="MBA2174301.1"/>
    </source>
</evidence>
<sequence length="108" mass="12449">MADHTGSKPVHQAEYERKQHREEMKQQVISFVMMILFTFVAFGMVMAGVDSFFVIPVLLLLAIVQVVFQLYYFMHMKNKGHDMPALMMYGGAAVALLTIITFTTIIWW</sequence>
<gene>
    <name evidence="7" type="primary">ctaF</name>
    <name evidence="7" type="ORF">H0266_05215</name>
</gene>
<evidence type="ECO:0000256" key="3">
    <source>
        <dbReference type="ARBA" id="ARBA00022692"/>
    </source>
</evidence>
<evidence type="ECO:0000256" key="2">
    <source>
        <dbReference type="ARBA" id="ARBA00022475"/>
    </source>
</evidence>
<dbReference type="Proteomes" id="UP000571017">
    <property type="component" value="Unassembled WGS sequence"/>
</dbReference>
<dbReference type="AlphaFoldDB" id="A0A838CQR8"/>
<dbReference type="NCBIfam" id="TIGR02908">
    <property type="entry name" value="CoxD_Bacillus"/>
    <property type="match status" value="1"/>
</dbReference>
<organism evidence="7 8">
    <name type="scientific">Halobacillus locisalis</name>
    <dbReference type="NCBI Taxonomy" id="220753"/>
    <lineage>
        <taxon>Bacteria</taxon>
        <taxon>Bacillati</taxon>
        <taxon>Bacillota</taxon>
        <taxon>Bacilli</taxon>
        <taxon>Bacillales</taxon>
        <taxon>Bacillaceae</taxon>
        <taxon>Halobacillus</taxon>
    </lineage>
</organism>
<name>A0A838CQR8_9BACI</name>
<protein>
    <submittedName>
        <fullName evidence="7">Cytochrome c oxidase subunit IVB</fullName>
    </submittedName>
</protein>
<dbReference type="Pfam" id="PF03626">
    <property type="entry name" value="COX4_pro"/>
    <property type="match status" value="1"/>
</dbReference>
<reference evidence="7 8" key="1">
    <citation type="journal article" date="2004" name="Extremophiles">
        <title>Halobacillus locisalis sp. nov., a halophilic bacterium isolated from a marine solar saltern of the Yellow Sea in Korea.</title>
        <authorList>
            <person name="Yoon J.H."/>
            <person name="Kang K.H."/>
            <person name="Oh T.K."/>
            <person name="Park Y.H."/>
        </authorList>
    </citation>
    <scope>NUCLEOTIDE SEQUENCE [LARGE SCALE GENOMIC DNA]</scope>
    <source>
        <strain evidence="7 8">KCTC 3788</strain>
    </source>
</reference>
<keyword evidence="5 6" id="KW-0472">Membrane</keyword>
<dbReference type="GO" id="GO:0005886">
    <property type="term" value="C:plasma membrane"/>
    <property type="evidence" value="ECO:0007669"/>
    <property type="project" value="UniProtKB-SubCell"/>
</dbReference>
<keyword evidence="8" id="KW-1185">Reference proteome</keyword>
<keyword evidence="3 6" id="KW-0812">Transmembrane</keyword>